<proteinExistence type="predicted"/>
<dbReference type="InterPro" id="IPR043741">
    <property type="entry name" value="DUF5686"/>
</dbReference>
<dbReference type="STRING" id="150146.SAMN05443667_10685"/>
<evidence type="ECO:0000313" key="2">
    <source>
        <dbReference type="Proteomes" id="UP000198951"/>
    </source>
</evidence>
<dbReference type="Proteomes" id="UP000198951">
    <property type="component" value="Unassembled WGS sequence"/>
</dbReference>
<dbReference type="EMBL" id="FNRD01000006">
    <property type="protein sequence ID" value="SEA60855.1"/>
    <property type="molecule type" value="Genomic_DNA"/>
</dbReference>
<sequence>MKASSIVRLMKLFVLNRIMKKNFLFIVFLLLMISNAVFAQTKVSGIIVDKLDQPVPFANIAFKDSREGTVANEDGRFYIESAKTYTTLVITSVGFSDREIALDKAVSYNFKVLLKEAESLNEVVIFTGKTSKKDNPALDILRKIWERKRKNGLYLFDQYQMERYEKIEFDMNTIDSAFMKNKLFRGMEFIFDHVDTSRVTGKTYLPIFINETLSDIYGDNKLKKVKEKIKANKSSGFKGNQQLLSFVKDLYSDYNVYDNHLTFFDKSFTSPISTTGIDVYNYVLRDSAYINNKWCYNIVFYPRRKNELTFKGDFWVNDTTYAIKKINMAVTKSANINWVKDIYLEQEFDVVNDSVFLLTRDYLMSDFAVNKKEDSKGLYGKRTSFYGNHEFNKEKTSSFYKEEVAYANDSIYNKSDQYWHKNRYENLSKDELGVYRMLDTLQTVNKFKQITSLVTVLASGYVNYGNFDYGPIFSTFGFNEVEGVRLRAGGRTYFGTSDTWRLQGYTAYGFKDDKFKYGLSGKWMVDKRNRIILSGGNRRDVEQIGASLTTTNDVLGRSFASSSLFSSGSNGKLTNINLSNVAVEIEPIKNLTFQTGFSYRTLESASPTFSLDYYTDAGQTATKSDVKQSEVSFQIEYTPKRKTIGYAVERDNVDSPFSRFFVNYSHGFKGLLDSDFKYEKLQLYYKQPIIIGPLGRSNVTVEMGKTFGTIPLGLMSVIPGNQTYFTIENTFSNLNFYEFVSDQYATVQWDHNFGGRIFSRIPFMRKLNWREIIGVKGVYGTISDANRAINASGLQYNAPENVYWEYNAGIGNIFKVFRIDFAWRGNYLNTPDTQRFSVKGSFGFYF</sequence>
<dbReference type="AlphaFoldDB" id="A0A1H4CK97"/>
<evidence type="ECO:0000313" key="1">
    <source>
        <dbReference type="EMBL" id="SEA60855.1"/>
    </source>
</evidence>
<reference evidence="2" key="1">
    <citation type="submission" date="2016-10" db="EMBL/GenBank/DDBJ databases">
        <authorList>
            <person name="Varghese N."/>
            <person name="Submissions S."/>
        </authorList>
    </citation>
    <scope>NUCLEOTIDE SEQUENCE [LARGE SCALE GENOMIC DNA]</scope>
    <source>
        <strain evidence="2">DSM 22376</strain>
    </source>
</reference>
<organism evidence="1 2">
    <name type="scientific">Flavobacterium gillisiae</name>
    <dbReference type="NCBI Taxonomy" id="150146"/>
    <lineage>
        <taxon>Bacteria</taxon>
        <taxon>Pseudomonadati</taxon>
        <taxon>Bacteroidota</taxon>
        <taxon>Flavobacteriia</taxon>
        <taxon>Flavobacteriales</taxon>
        <taxon>Flavobacteriaceae</taxon>
        <taxon>Flavobacterium</taxon>
    </lineage>
</organism>
<gene>
    <name evidence="1" type="ORF">SAMN05443667_10685</name>
</gene>
<keyword evidence="2" id="KW-1185">Reference proteome</keyword>
<dbReference type="Pfam" id="PF13715">
    <property type="entry name" value="CarbopepD_reg_2"/>
    <property type="match status" value="1"/>
</dbReference>
<name>A0A1H4CK97_9FLAO</name>
<dbReference type="Pfam" id="PF18939">
    <property type="entry name" value="DUF5686"/>
    <property type="match status" value="1"/>
</dbReference>
<dbReference type="InterPro" id="IPR008969">
    <property type="entry name" value="CarboxyPept-like_regulatory"/>
</dbReference>
<protein>
    <submittedName>
        <fullName evidence="1">CarboxypepD_reg-like domain-containing protein</fullName>
    </submittedName>
</protein>
<dbReference type="SUPFAM" id="SSF49464">
    <property type="entry name" value="Carboxypeptidase regulatory domain-like"/>
    <property type="match status" value="1"/>
</dbReference>
<accession>A0A1H4CK97</accession>